<reference evidence="2 3" key="1">
    <citation type="submission" date="2024-04" db="EMBL/GenBank/DDBJ databases">
        <authorList>
            <person name="Fracassetti M."/>
        </authorList>
    </citation>
    <scope>NUCLEOTIDE SEQUENCE [LARGE SCALE GENOMIC DNA]</scope>
</reference>
<evidence type="ECO:0000313" key="2">
    <source>
        <dbReference type="EMBL" id="CAL1389113.1"/>
    </source>
</evidence>
<sequence length="250" mass="28953">MQQQQQKPGSSSSNGDKNPSQSQVWMTMAQAWLSAFPDAKAVSTADVEAWIESNYSSLPTDLQSMPRSEIIHRLLSIQNYMRPSPQPVAVVKPVDISSDIPSYRFQRTDRWLPVYSWLETLDSDEVVKSKEIYDWLDSNPDIKEDLFSRHSRYHLMHYIKKCHFKILKKRDKKKESQQADKPISPNAHNSIVEFKEPPAPPATISKQLISIPKDSDLYAAKRNEAVQKYEILLELEKKLMPHFSKRQKLQ</sequence>
<proteinExistence type="predicted"/>
<feature type="region of interest" description="Disordered" evidence="1">
    <location>
        <begin position="1"/>
        <end position="21"/>
    </location>
</feature>
<organism evidence="2 3">
    <name type="scientific">Linum trigynum</name>
    <dbReference type="NCBI Taxonomy" id="586398"/>
    <lineage>
        <taxon>Eukaryota</taxon>
        <taxon>Viridiplantae</taxon>
        <taxon>Streptophyta</taxon>
        <taxon>Embryophyta</taxon>
        <taxon>Tracheophyta</taxon>
        <taxon>Spermatophyta</taxon>
        <taxon>Magnoliopsida</taxon>
        <taxon>eudicotyledons</taxon>
        <taxon>Gunneridae</taxon>
        <taxon>Pentapetalae</taxon>
        <taxon>rosids</taxon>
        <taxon>fabids</taxon>
        <taxon>Malpighiales</taxon>
        <taxon>Linaceae</taxon>
        <taxon>Linum</taxon>
    </lineage>
</organism>
<evidence type="ECO:0000313" key="3">
    <source>
        <dbReference type="Proteomes" id="UP001497516"/>
    </source>
</evidence>
<keyword evidence="3" id="KW-1185">Reference proteome</keyword>
<dbReference type="EMBL" id="OZ034818">
    <property type="protein sequence ID" value="CAL1389113.1"/>
    <property type="molecule type" value="Genomic_DNA"/>
</dbReference>
<protein>
    <submittedName>
        <fullName evidence="2">Uncharacterized protein</fullName>
    </submittedName>
</protein>
<dbReference type="Proteomes" id="UP001497516">
    <property type="component" value="Chromosome 5"/>
</dbReference>
<accession>A0AAV2ETT1</accession>
<feature type="region of interest" description="Disordered" evidence="1">
    <location>
        <begin position="170"/>
        <end position="199"/>
    </location>
</feature>
<gene>
    <name evidence="2" type="ORF">LTRI10_LOCUS29995</name>
</gene>
<feature type="compositionally biased region" description="Polar residues" evidence="1">
    <location>
        <begin position="7"/>
        <end position="21"/>
    </location>
</feature>
<evidence type="ECO:0000256" key="1">
    <source>
        <dbReference type="SAM" id="MobiDB-lite"/>
    </source>
</evidence>
<dbReference type="AlphaFoldDB" id="A0AAV2ETT1"/>
<name>A0AAV2ETT1_9ROSI</name>